<evidence type="ECO:0000313" key="2">
    <source>
        <dbReference type="Proteomes" id="UP000824120"/>
    </source>
</evidence>
<protein>
    <submittedName>
        <fullName evidence="1">Uncharacterized protein</fullName>
    </submittedName>
</protein>
<accession>A0A9J5ZTQ2</accession>
<organism evidence="1 2">
    <name type="scientific">Solanum commersonii</name>
    <name type="common">Commerson's wild potato</name>
    <name type="synonym">Commerson's nightshade</name>
    <dbReference type="NCBI Taxonomy" id="4109"/>
    <lineage>
        <taxon>Eukaryota</taxon>
        <taxon>Viridiplantae</taxon>
        <taxon>Streptophyta</taxon>
        <taxon>Embryophyta</taxon>
        <taxon>Tracheophyta</taxon>
        <taxon>Spermatophyta</taxon>
        <taxon>Magnoliopsida</taxon>
        <taxon>eudicotyledons</taxon>
        <taxon>Gunneridae</taxon>
        <taxon>Pentapetalae</taxon>
        <taxon>asterids</taxon>
        <taxon>lamiids</taxon>
        <taxon>Solanales</taxon>
        <taxon>Solanaceae</taxon>
        <taxon>Solanoideae</taxon>
        <taxon>Solaneae</taxon>
        <taxon>Solanum</taxon>
    </lineage>
</organism>
<keyword evidence="2" id="KW-1185">Reference proteome</keyword>
<name>A0A9J5ZTQ2_SOLCO</name>
<evidence type="ECO:0000313" key="1">
    <source>
        <dbReference type="EMBL" id="KAG5615593.1"/>
    </source>
</evidence>
<sequence>MDRRGRDKDDHYLANCSNLEFKQLDFVVAFPKKKDWFYVMSQPSKCWTDEHVDVILYYLWKKSKQQNHSKY</sequence>
<dbReference type="OrthoDB" id="1304672at2759"/>
<dbReference type="AlphaFoldDB" id="A0A9J5ZTQ2"/>
<gene>
    <name evidence="1" type="ORF">H5410_015417</name>
</gene>
<comment type="caution">
    <text evidence="1">The sequence shown here is derived from an EMBL/GenBank/DDBJ whole genome shotgun (WGS) entry which is preliminary data.</text>
</comment>
<proteinExistence type="predicted"/>
<reference evidence="1 2" key="1">
    <citation type="submission" date="2020-09" db="EMBL/GenBank/DDBJ databases">
        <title>De no assembly of potato wild relative species, Solanum commersonii.</title>
        <authorList>
            <person name="Cho K."/>
        </authorList>
    </citation>
    <scope>NUCLEOTIDE SEQUENCE [LARGE SCALE GENOMIC DNA]</scope>
    <source>
        <strain evidence="1">LZ3.2</strain>
        <tissue evidence="1">Leaf</tissue>
    </source>
</reference>
<dbReference type="EMBL" id="JACXVP010000003">
    <property type="protein sequence ID" value="KAG5615593.1"/>
    <property type="molecule type" value="Genomic_DNA"/>
</dbReference>
<dbReference type="Proteomes" id="UP000824120">
    <property type="component" value="Chromosome 3"/>
</dbReference>